<keyword evidence="3" id="KW-1003">Cell membrane</keyword>
<feature type="transmembrane region" description="Helical" evidence="12">
    <location>
        <begin position="116"/>
        <end position="134"/>
    </location>
</feature>
<organism evidence="14">
    <name type="scientific">marine metagenome</name>
    <dbReference type="NCBI Taxonomy" id="408172"/>
    <lineage>
        <taxon>unclassified sequences</taxon>
        <taxon>metagenomes</taxon>
        <taxon>ecological metagenomes</taxon>
    </lineage>
</organism>
<comment type="similarity">
    <text evidence="2">Belongs to the fatty acid desaturase type 1 family. AlkB subfamily.</text>
</comment>
<reference evidence="14" key="1">
    <citation type="submission" date="2018-05" db="EMBL/GenBank/DDBJ databases">
        <authorList>
            <person name="Lanie J.A."/>
            <person name="Ng W.-L."/>
            <person name="Kazmierczak K.M."/>
            <person name="Andrzejewski T.M."/>
            <person name="Davidsen T.M."/>
            <person name="Wayne K.J."/>
            <person name="Tettelin H."/>
            <person name="Glass J.I."/>
            <person name="Rusch D."/>
            <person name="Podicherti R."/>
            <person name="Tsui H.-C.T."/>
            <person name="Winkler M.E."/>
        </authorList>
    </citation>
    <scope>NUCLEOTIDE SEQUENCE</scope>
</reference>
<keyword evidence="6" id="KW-0479">Metal-binding</keyword>
<dbReference type="InterPro" id="IPR005804">
    <property type="entry name" value="FA_desaturase_dom"/>
</dbReference>
<dbReference type="Pfam" id="PF00487">
    <property type="entry name" value="FA_desaturase"/>
    <property type="match status" value="1"/>
</dbReference>
<keyword evidence="9" id="KW-0408">Iron</keyword>
<feature type="transmembrane region" description="Helical" evidence="12">
    <location>
        <begin position="7"/>
        <end position="24"/>
    </location>
</feature>
<feature type="transmembrane region" description="Helical" evidence="12">
    <location>
        <begin position="30"/>
        <end position="46"/>
    </location>
</feature>
<dbReference type="AlphaFoldDB" id="A0A381XU32"/>
<evidence type="ECO:0000256" key="7">
    <source>
        <dbReference type="ARBA" id="ARBA00022989"/>
    </source>
</evidence>
<keyword evidence="11 12" id="KW-0472">Membrane</keyword>
<dbReference type="EMBL" id="UINC01016374">
    <property type="protein sequence ID" value="SVA68215.1"/>
    <property type="molecule type" value="Genomic_DNA"/>
</dbReference>
<gene>
    <name evidence="14" type="ORF">METZ01_LOCUS121069</name>
</gene>
<dbReference type="GO" id="GO:0004497">
    <property type="term" value="F:monooxygenase activity"/>
    <property type="evidence" value="ECO:0007669"/>
    <property type="project" value="UniProtKB-KW"/>
</dbReference>
<evidence type="ECO:0000313" key="14">
    <source>
        <dbReference type="EMBL" id="SVA68215.1"/>
    </source>
</evidence>
<keyword evidence="4" id="KW-0997">Cell inner membrane</keyword>
<dbReference type="CDD" id="cd03512">
    <property type="entry name" value="Alkane-hydroxylase"/>
    <property type="match status" value="1"/>
</dbReference>
<feature type="transmembrane region" description="Helical" evidence="12">
    <location>
        <begin position="234"/>
        <end position="259"/>
    </location>
</feature>
<evidence type="ECO:0000256" key="1">
    <source>
        <dbReference type="ARBA" id="ARBA00004429"/>
    </source>
</evidence>
<dbReference type="PANTHER" id="PTHR38674">
    <property type="entry name" value="ALKANE 1-MONOOXYGENASE 1"/>
    <property type="match status" value="1"/>
</dbReference>
<evidence type="ECO:0000256" key="6">
    <source>
        <dbReference type="ARBA" id="ARBA00022723"/>
    </source>
</evidence>
<accession>A0A381XU32</accession>
<evidence type="ECO:0000256" key="9">
    <source>
        <dbReference type="ARBA" id="ARBA00023004"/>
    </source>
</evidence>
<name>A0A381XU32_9ZZZZ</name>
<keyword evidence="7 12" id="KW-1133">Transmembrane helix</keyword>
<keyword evidence="10" id="KW-0503">Monooxygenase</keyword>
<evidence type="ECO:0000256" key="2">
    <source>
        <dbReference type="ARBA" id="ARBA00010823"/>
    </source>
</evidence>
<evidence type="ECO:0000256" key="11">
    <source>
        <dbReference type="ARBA" id="ARBA00023136"/>
    </source>
</evidence>
<evidence type="ECO:0000256" key="12">
    <source>
        <dbReference type="SAM" id="Phobius"/>
    </source>
</evidence>
<sequence>MLKYLKHFLPAFTAIFYILAISMGEYYPTIFFIGFSLFLTIGDYLLPKDEHIQQFSYPSILNSSMYINLPILFIVVILTISILSNDLPQWHINILDSYYSIDFISLKNSFNIIDKIALIIQTTLTIGVLGIVPGHELTHRIKNKLDMFIGNWLLAFSWDCTFAIEHVYGHHKNACLPEDPASAKRGENIYSFIGKAIYTQHVDGWKIENNRLKTNGVNPFSFNNRMFVGYCRSLLITILAFLIGGWIGILYFLICALLAKSFLETINYVEHYGLVREKGKRMQMRHSWNSNHQLSSVFLCNVTRHSDHHRRASLNFWELHPCPENAPMTPYGYLTMLYIVLLAPFLYQRIMEKKLVDWELNYASTEEKKLININLK</sequence>
<evidence type="ECO:0000256" key="5">
    <source>
        <dbReference type="ARBA" id="ARBA00022692"/>
    </source>
</evidence>
<dbReference type="InterPro" id="IPR033885">
    <property type="entry name" value="AlkB/XylM"/>
</dbReference>
<evidence type="ECO:0000256" key="3">
    <source>
        <dbReference type="ARBA" id="ARBA00022475"/>
    </source>
</evidence>
<comment type="subcellular location">
    <subcellularLocation>
        <location evidence="1">Cell inner membrane</location>
        <topology evidence="1">Multi-pass membrane protein</topology>
    </subcellularLocation>
</comment>
<feature type="domain" description="Fatty acid desaturase" evidence="13">
    <location>
        <begin position="123"/>
        <end position="335"/>
    </location>
</feature>
<keyword evidence="5 12" id="KW-0812">Transmembrane</keyword>
<evidence type="ECO:0000256" key="4">
    <source>
        <dbReference type="ARBA" id="ARBA00022519"/>
    </source>
</evidence>
<keyword evidence="8" id="KW-0560">Oxidoreductase</keyword>
<dbReference type="GO" id="GO:0005886">
    <property type="term" value="C:plasma membrane"/>
    <property type="evidence" value="ECO:0007669"/>
    <property type="project" value="UniProtKB-SubCell"/>
</dbReference>
<evidence type="ECO:0000256" key="8">
    <source>
        <dbReference type="ARBA" id="ARBA00023002"/>
    </source>
</evidence>
<protein>
    <recommendedName>
        <fullName evidence="13">Fatty acid desaturase domain-containing protein</fullName>
    </recommendedName>
</protein>
<evidence type="ECO:0000256" key="10">
    <source>
        <dbReference type="ARBA" id="ARBA00023033"/>
    </source>
</evidence>
<feature type="transmembrane region" description="Helical" evidence="12">
    <location>
        <begin position="330"/>
        <end position="347"/>
    </location>
</feature>
<dbReference type="PANTHER" id="PTHR38674:SF1">
    <property type="entry name" value="ALKANE 1-MONOOXYGENASE 1"/>
    <property type="match status" value="1"/>
</dbReference>
<feature type="transmembrane region" description="Helical" evidence="12">
    <location>
        <begin position="66"/>
        <end position="83"/>
    </location>
</feature>
<evidence type="ECO:0000259" key="13">
    <source>
        <dbReference type="Pfam" id="PF00487"/>
    </source>
</evidence>
<proteinExistence type="inferred from homology"/>
<dbReference type="GO" id="GO:0046872">
    <property type="term" value="F:metal ion binding"/>
    <property type="evidence" value="ECO:0007669"/>
    <property type="project" value="UniProtKB-KW"/>
</dbReference>
<dbReference type="GO" id="GO:0006629">
    <property type="term" value="P:lipid metabolic process"/>
    <property type="evidence" value="ECO:0007669"/>
    <property type="project" value="InterPro"/>
</dbReference>